<organism evidence="2 3">
    <name type="scientific">Stenotrophomonas maltophilia</name>
    <name type="common">Pseudomonas maltophilia</name>
    <name type="synonym">Xanthomonas maltophilia</name>
    <dbReference type="NCBI Taxonomy" id="40324"/>
    <lineage>
        <taxon>Bacteria</taxon>
        <taxon>Pseudomonadati</taxon>
        <taxon>Pseudomonadota</taxon>
        <taxon>Gammaproteobacteria</taxon>
        <taxon>Lysobacterales</taxon>
        <taxon>Lysobacteraceae</taxon>
        <taxon>Stenotrophomonas</taxon>
        <taxon>Stenotrophomonas maltophilia group</taxon>
    </lineage>
</organism>
<feature type="transmembrane region" description="Helical" evidence="1">
    <location>
        <begin position="408"/>
        <end position="428"/>
    </location>
</feature>
<feature type="transmembrane region" description="Helical" evidence="1">
    <location>
        <begin position="255"/>
        <end position="273"/>
    </location>
</feature>
<dbReference type="InterPro" id="IPR008979">
    <property type="entry name" value="Galactose-bd-like_sf"/>
</dbReference>
<feature type="transmembrane region" description="Helical" evidence="1">
    <location>
        <begin position="327"/>
        <end position="360"/>
    </location>
</feature>
<reference evidence="2 3" key="1">
    <citation type="submission" date="2017-12" db="EMBL/GenBank/DDBJ databases">
        <title>Complete Genome Sequence of Stenotrophomonas maltophilia CSM2.</title>
        <authorList>
            <person name="Castro-Jaimes S."/>
            <person name="Lopez-Leal G."/>
            <person name="Barberena Jonas C."/>
            <person name="Bustos P."/>
            <person name="Perez-Oseguera A."/>
            <person name="Cevallos M.A."/>
        </authorList>
    </citation>
    <scope>NUCLEOTIDE SEQUENCE [LARGE SCALE GENOMIC DNA]</scope>
    <source>
        <strain evidence="2 3">CSM2</strain>
    </source>
</reference>
<dbReference type="Proteomes" id="UP000234414">
    <property type="component" value="Chromosome"/>
</dbReference>
<evidence type="ECO:0000313" key="3">
    <source>
        <dbReference type="Proteomes" id="UP000234414"/>
    </source>
</evidence>
<feature type="transmembrane region" description="Helical" evidence="1">
    <location>
        <begin position="18"/>
        <end position="39"/>
    </location>
</feature>
<proteinExistence type="predicted"/>
<feature type="transmembrane region" description="Helical" evidence="1">
    <location>
        <begin position="228"/>
        <end position="249"/>
    </location>
</feature>
<protein>
    <submittedName>
        <fullName evidence="2">Glycoside hydrolase family 2</fullName>
    </submittedName>
</protein>
<dbReference type="SUPFAM" id="SSF49785">
    <property type="entry name" value="Galactose-binding domain-like"/>
    <property type="match status" value="1"/>
</dbReference>
<keyword evidence="2" id="KW-0378">Hydrolase</keyword>
<dbReference type="EMBL" id="CP025298">
    <property type="protein sequence ID" value="AUI07615.1"/>
    <property type="molecule type" value="Genomic_DNA"/>
</dbReference>
<dbReference type="AlphaFoldDB" id="A0AAD0BT42"/>
<evidence type="ECO:0000256" key="1">
    <source>
        <dbReference type="SAM" id="Phobius"/>
    </source>
</evidence>
<keyword evidence="1" id="KW-0472">Membrane</keyword>
<keyword evidence="1" id="KW-1133">Transmembrane helix</keyword>
<gene>
    <name evidence="2" type="ORF">SmaCSM2_10630</name>
</gene>
<keyword evidence="1" id="KW-0812">Transmembrane</keyword>
<name>A0AAD0BT42_STEMA</name>
<feature type="transmembrane region" description="Helical" evidence="1">
    <location>
        <begin position="372"/>
        <end position="388"/>
    </location>
</feature>
<dbReference type="RefSeq" id="WP_101765445.1">
    <property type="nucleotide sequence ID" value="NZ_CP025298.1"/>
</dbReference>
<dbReference type="Gene3D" id="2.60.120.260">
    <property type="entry name" value="Galactose-binding domain-like"/>
    <property type="match status" value="1"/>
</dbReference>
<accession>A0AAD0BT42</accession>
<evidence type="ECO:0000313" key="2">
    <source>
        <dbReference type="EMBL" id="AUI07615.1"/>
    </source>
</evidence>
<sequence>MTAATRFQFLAPSAQRTLVTGILALTLVAWVCTAAVLAIGGRPDPSRLRDVAPLIDGPWKFHVGDDPRWASVSVDDSSWETLDLSAPASSIDGDVGLPNYVGGWMAHGHAGYQGYAWYRRSLVIPEGDRAWDILGPTAVEDGYELYWNGKRLGGSGRLGEPPRVVGTRPMIYSLPTDAAGTQGVIAIRVFMQPGSASGSASGGIHVAPTLAPQPESRELHRVQWWRTVAGYIVEVVEPLAMAMVIVLALSLRPLSSHQSFIAFVCVALLLSAVKRLDNAIVSWTDLLSLPAYTWLNNVLWMPLSLAAWALAWNRWVLPPSRAIDAGALVLAALGVAGGVMGAAWASQVFRLGTLALLVLVAARIARNGPMRGMALTVMLVITVSQYTGELGSLGVPTIWFPFGIGVTLTQYVYGIAIPLLAVLIVRTVTAAEAVPGRR</sequence>
<feature type="transmembrane region" description="Helical" evidence="1">
    <location>
        <begin position="294"/>
        <end position="315"/>
    </location>
</feature>
<dbReference type="GO" id="GO:0016787">
    <property type="term" value="F:hydrolase activity"/>
    <property type="evidence" value="ECO:0007669"/>
    <property type="project" value="UniProtKB-KW"/>
</dbReference>